<evidence type="ECO:0000313" key="3">
    <source>
        <dbReference type="Proteomes" id="UP000469558"/>
    </source>
</evidence>
<reference evidence="2 3" key="1">
    <citation type="submission" date="2018-05" db="EMBL/GenBank/DDBJ databases">
        <title>Genome sequencing and assembly of the regulated plant pathogen Lachnellula willkommii and related sister species for the development of diagnostic species identification markers.</title>
        <authorList>
            <person name="Giroux E."/>
            <person name="Bilodeau G."/>
        </authorList>
    </citation>
    <scope>NUCLEOTIDE SEQUENCE [LARGE SCALE GENOMIC DNA]</scope>
    <source>
        <strain evidence="2 3">CBS 268.59</strain>
    </source>
</reference>
<evidence type="ECO:0000259" key="1">
    <source>
        <dbReference type="PROSITE" id="PS50097"/>
    </source>
</evidence>
<protein>
    <recommendedName>
        <fullName evidence="1">BTB domain-containing protein</fullName>
    </recommendedName>
</protein>
<proteinExistence type="predicted"/>
<gene>
    <name evidence="2" type="ORF">LSUE1_G005343</name>
</gene>
<dbReference type="EMBL" id="QGMK01000679">
    <property type="protein sequence ID" value="TVY80461.1"/>
    <property type="molecule type" value="Genomic_DNA"/>
</dbReference>
<feature type="domain" description="BTB" evidence="1">
    <location>
        <begin position="17"/>
        <end position="82"/>
    </location>
</feature>
<accession>A0A8T9C456</accession>
<dbReference type="AlphaFoldDB" id="A0A8T9C456"/>
<dbReference type="OrthoDB" id="6359816at2759"/>
<keyword evidence="3" id="KW-1185">Reference proteome</keyword>
<dbReference type="InterPro" id="IPR011333">
    <property type="entry name" value="SKP1/BTB/POZ_sf"/>
</dbReference>
<name>A0A8T9C456_9HELO</name>
<dbReference type="InterPro" id="IPR000210">
    <property type="entry name" value="BTB/POZ_dom"/>
</dbReference>
<evidence type="ECO:0000313" key="2">
    <source>
        <dbReference type="EMBL" id="TVY80461.1"/>
    </source>
</evidence>
<comment type="caution">
    <text evidence="2">The sequence shown here is derived from an EMBL/GenBank/DDBJ whole genome shotgun (WGS) entry which is preliminary data.</text>
</comment>
<organism evidence="2 3">
    <name type="scientific">Lachnellula suecica</name>
    <dbReference type="NCBI Taxonomy" id="602035"/>
    <lineage>
        <taxon>Eukaryota</taxon>
        <taxon>Fungi</taxon>
        <taxon>Dikarya</taxon>
        <taxon>Ascomycota</taxon>
        <taxon>Pezizomycotina</taxon>
        <taxon>Leotiomycetes</taxon>
        <taxon>Helotiales</taxon>
        <taxon>Lachnaceae</taxon>
        <taxon>Lachnellula</taxon>
    </lineage>
</organism>
<dbReference type="Proteomes" id="UP000469558">
    <property type="component" value="Unassembled WGS sequence"/>
</dbReference>
<dbReference type="PANTHER" id="PTHR47843">
    <property type="entry name" value="BTB DOMAIN-CONTAINING PROTEIN-RELATED"/>
    <property type="match status" value="1"/>
</dbReference>
<dbReference type="SUPFAM" id="SSF54695">
    <property type="entry name" value="POZ domain"/>
    <property type="match status" value="1"/>
</dbReference>
<dbReference type="PANTHER" id="PTHR47843:SF2">
    <property type="entry name" value="BTB DOMAIN-CONTAINING PROTEIN"/>
    <property type="match status" value="1"/>
</dbReference>
<sequence>MSNATESGLTFGSQLGTDMVEIFVGPHRQHFRIHEHILVSNVAYFKGMFSGGFKKARTKTADLAEDDPLVFDTFQQWLYGSKRLPPVEEPRSDKANSFVEIPDRIKLYGFAEEYCIDELADYIMTNLMSVYCHHGHNPGVEMMVLAYESTNSRNSPLRSFMSNFLYNIIEAEKEEGLLRARTLGNGLATNGDIITDLIVLFKMNGYQHLPIPVTIRNAYIISMKKEQSVR</sequence>
<dbReference type="Gene3D" id="3.30.710.10">
    <property type="entry name" value="Potassium Channel Kv1.1, Chain A"/>
    <property type="match status" value="1"/>
</dbReference>
<dbReference type="PROSITE" id="PS50097">
    <property type="entry name" value="BTB"/>
    <property type="match status" value="1"/>
</dbReference>